<dbReference type="SUPFAM" id="SSF54690">
    <property type="entry name" value="Molybdopterin synthase subunit MoaE"/>
    <property type="match status" value="1"/>
</dbReference>
<evidence type="ECO:0000313" key="14">
    <source>
        <dbReference type="Proteomes" id="UP000231962"/>
    </source>
</evidence>
<evidence type="ECO:0000256" key="9">
    <source>
        <dbReference type="ARBA" id="ARBA00030781"/>
    </source>
</evidence>
<sequence>MQVLPILNHIRTQAVELPKTVPDIPETGAYLVFTGIVRNVNEGKKVAFLEYEAFPEMAEKMIREILEEAKSKWDLLYADCQHRLGKLEIGELAVVVTTGSLHRDECYASNRYIIDRVKHEVPIWKKETYTDGSTAWAVGCVHEHKKQN</sequence>
<name>A0A2M9ZMJ3_9LEPT</name>
<comment type="catalytic activity">
    <reaction evidence="11">
        <text>2 [molybdopterin-synthase sulfur-carrier protein]-C-terminal-Gly-aminoethanethioate + cyclic pyranopterin phosphate + H2O = molybdopterin + 2 [molybdopterin-synthase sulfur-carrier protein]-C-terminal Gly-Gly + 2 H(+)</text>
        <dbReference type="Rhea" id="RHEA:26333"/>
        <dbReference type="Rhea" id="RHEA-COMP:12202"/>
        <dbReference type="Rhea" id="RHEA-COMP:19907"/>
        <dbReference type="ChEBI" id="CHEBI:15377"/>
        <dbReference type="ChEBI" id="CHEBI:15378"/>
        <dbReference type="ChEBI" id="CHEBI:58698"/>
        <dbReference type="ChEBI" id="CHEBI:59648"/>
        <dbReference type="ChEBI" id="CHEBI:90778"/>
        <dbReference type="ChEBI" id="CHEBI:232372"/>
        <dbReference type="EC" id="2.8.1.12"/>
    </reaction>
</comment>
<evidence type="ECO:0000256" key="8">
    <source>
        <dbReference type="ARBA" id="ARBA00030407"/>
    </source>
</evidence>
<comment type="similarity">
    <text evidence="2">Belongs to the MoaE family.</text>
</comment>
<dbReference type="Gene3D" id="3.90.1170.40">
    <property type="entry name" value="Molybdopterin biosynthesis MoaE subunit"/>
    <property type="match status" value="1"/>
</dbReference>
<dbReference type="PANTHER" id="PTHR23404">
    <property type="entry name" value="MOLYBDOPTERIN SYNTHASE RELATED"/>
    <property type="match status" value="1"/>
</dbReference>
<evidence type="ECO:0000313" key="15">
    <source>
        <dbReference type="Proteomes" id="UP000231990"/>
    </source>
</evidence>
<evidence type="ECO:0000256" key="10">
    <source>
        <dbReference type="ARBA" id="ARBA00032474"/>
    </source>
</evidence>
<dbReference type="GO" id="GO:0030366">
    <property type="term" value="F:molybdopterin synthase activity"/>
    <property type="evidence" value="ECO:0007669"/>
    <property type="project" value="UniProtKB-EC"/>
</dbReference>
<gene>
    <name evidence="12" type="ORF">CH360_07495</name>
    <name evidence="13" type="ORF">CH373_09750</name>
</gene>
<comment type="pathway">
    <text evidence="1">Cofactor biosynthesis; molybdopterin biosynthesis.</text>
</comment>
<proteinExistence type="inferred from homology"/>
<dbReference type="Proteomes" id="UP000231962">
    <property type="component" value="Unassembled WGS sequence"/>
</dbReference>
<reference evidence="14 15" key="1">
    <citation type="submission" date="2017-07" db="EMBL/GenBank/DDBJ databases">
        <title>Leptospira spp. isolated from tropical soils.</title>
        <authorList>
            <person name="Thibeaux R."/>
            <person name="Iraola G."/>
            <person name="Ferres I."/>
            <person name="Bierque E."/>
            <person name="Girault D."/>
            <person name="Soupe-Gilbert M.-E."/>
            <person name="Picardeau M."/>
            <person name="Goarant C."/>
        </authorList>
    </citation>
    <scope>NUCLEOTIDE SEQUENCE [LARGE SCALE GENOMIC DNA]</scope>
    <source>
        <strain evidence="13 15">FH1-B-B1</strain>
        <strain evidence="12 14">FH1-B-C1</strain>
    </source>
</reference>
<evidence type="ECO:0000256" key="2">
    <source>
        <dbReference type="ARBA" id="ARBA00005426"/>
    </source>
</evidence>
<comment type="caution">
    <text evidence="13">The sequence shown here is derived from an EMBL/GenBank/DDBJ whole genome shotgun (WGS) entry which is preliminary data.</text>
</comment>
<dbReference type="EMBL" id="NPDY01000005">
    <property type="protein sequence ID" value="PJZ70069.1"/>
    <property type="molecule type" value="Genomic_DNA"/>
</dbReference>
<dbReference type="Pfam" id="PF02391">
    <property type="entry name" value="MoaE"/>
    <property type="match status" value="1"/>
</dbReference>
<evidence type="ECO:0000256" key="7">
    <source>
        <dbReference type="ARBA" id="ARBA00029745"/>
    </source>
</evidence>
<dbReference type="InterPro" id="IPR036563">
    <property type="entry name" value="MoaE_sf"/>
</dbReference>
<dbReference type="EC" id="2.8.1.12" evidence="3"/>
<keyword evidence="5" id="KW-0501">Molybdenum cofactor biosynthesis</keyword>
<evidence type="ECO:0000256" key="3">
    <source>
        <dbReference type="ARBA" id="ARBA00011950"/>
    </source>
</evidence>
<evidence type="ECO:0000256" key="4">
    <source>
        <dbReference type="ARBA" id="ARBA00013858"/>
    </source>
</evidence>
<dbReference type="EMBL" id="NPDZ01000005">
    <property type="protein sequence ID" value="PJZ73257.1"/>
    <property type="molecule type" value="Genomic_DNA"/>
</dbReference>
<dbReference type="InterPro" id="IPR003448">
    <property type="entry name" value="Mopterin_biosynth_MoaE"/>
</dbReference>
<evidence type="ECO:0000313" key="13">
    <source>
        <dbReference type="EMBL" id="PJZ73257.1"/>
    </source>
</evidence>
<evidence type="ECO:0000256" key="1">
    <source>
        <dbReference type="ARBA" id="ARBA00005046"/>
    </source>
</evidence>
<comment type="subunit">
    <text evidence="6">Heterotetramer of 2 MoaD subunits and 2 MoaE subunits. Also stable as homodimer. The enzyme changes between these two forms during catalysis.</text>
</comment>
<dbReference type="AlphaFoldDB" id="A0A2M9ZMJ3"/>
<dbReference type="GO" id="GO:0006777">
    <property type="term" value="P:Mo-molybdopterin cofactor biosynthetic process"/>
    <property type="evidence" value="ECO:0007669"/>
    <property type="project" value="UniProtKB-KW"/>
</dbReference>
<evidence type="ECO:0000256" key="6">
    <source>
        <dbReference type="ARBA" id="ARBA00026066"/>
    </source>
</evidence>
<dbReference type="Proteomes" id="UP000231990">
    <property type="component" value="Unassembled WGS sequence"/>
</dbReference>
<protein>
    <recommendedName>
        <fullName evidence="4">Molybdopterin synthase catalytic subunit</fullName>
        <ecNumber evidence="3">2.8.1.12</ecNumber>
    </recommendedName>
    <alternativeName>
        <fullName evidence="9">MPT synthase subunit 2</fullName>
    </alternativeName>
    <alternativeName>
        <fullName evidence="7">Molybdenum cofactor biosynthesis protein E</fullName>
    </alternativeName>
    <alternativeName>
        <fullName evidence="8">Molybdopterin-converting factor large subunit</fullName>
    </alternativeName>
    <alternativeName>
        <fullName evidence="10">Molybdopterin-converting factor subunit 2</fullName>
    </alternativeName>
</protein>
<dbReference type="CDD" id="cd00756">
    <property type="entry name" value="MoaE"/>
    <property type="match status" value="1"/>
</dbReference>
<evidence type="ECO:0000256" key="5">
    <source>
        <dbReference type="ARBA" id="ARBA00023150"/>
    </source>
</evidence>
<keyword evidence="14" id="KW-1185">Reference proteome</keyword>
<evidence type="ECO:0000313" key="12">
    <source>
        <dbReference type="EMBL" id="PJZ70069.1"/>
    </source>
</evidence>
<evidence type="ECO:0000256" key="11">
    <source>
        <dbReference type="ARBA" id="ARBA00049878"/>
    </source>
</evidence>
<dbReference type="RefSeq" id="WP_100713406.1">
    <property type="nucleotide sequence ID" value="NZ_NPDY01000005.1"/>
</dbReference>
<organism evidence="13 15">
    <name type="scientific">Leptospira perolatii</name>
    <dbReference type="NCBI Taxonomy" id="2023191"/>
    <lineage>
        <taxon>Bacteria</taxon>
        <taxon>Pseudomonadati</taxon>
        <taxon>Spirochaetota</taxon>
        <taxon>Spirochaetia</taxon>
        <taxon>Leptospirales</taxon>
        <taxon>Leptospiraceae</taxon>
        <taxon>Leptospira</taxon>
    </lineage>
</organism>
<accession>A0A2M9ZMJ3</accession>
<dbReference type="OrthoDB" id="9803224at2"/>